<feature type="signal peptide" evidence="2">
    <location>
        <begin position="1"/>
        <end position="19"/>
    </location>
</feature>
<reference evidence="4" key="2">
    <citation type="submission" date="2020-11" db="EMBL/GenBank/DDBJ databases">
        <authorList>
            <person name="McCartney M.A."/>
            <person name="Auch B."/>
            <person name="Kono T."/>
            <person name="Mallez S."/>
            <person name="Becker A."/>
            <person name="Gohl D.M."/>
            <person name="Silverstein K.A.T."/>
            <person name="Koren S."/>
            <person name="Bechman K.B."/>
            <person name="Herman A."/>
            <person name="Abrahante J.E."/>
            <person name="Garbe J."/>
        </authorList>
    </citation>
    <scope>NUCLEOTIDE SEQUENCE</scope>
    <source>
        <strain evidence="4">Duluth1</strain>
        <tissue evidence="4">Whole animal</tissue>
    </source>
</reference>
<dbReference type="SUPFAM" id="SSF56436">
    <property type="entry name" value="C-type lectin-like"/>
    <property type="match status" value="1"/>
</dbReference>
<dbReference type="CDD" id="cd00037">
    <property type="entry name" value="CLECT"/>
    <property type="match status" value="1"/>
</dbReference>
<dbReference type="InterPro" id="IPR016186">
    <property type="entry name" value="C-type_lectin-like/link_sf"/>
</dbReference>
<dbReference type="Pfam" id="PF00059">
    <property type="entry name" value="Lectin_C"/>
    <property type="match status" value="1"/>
</dbReference>
<keyword evidence="2" id="KW-0732">Signal</keyword>
<feature type="chain" id="PRO_5038649693" description="C-type lectin domain-containing protein" evidence="2">
    <location>
        <begin position="20"/>
        <end position="373"/>
    </location>
</feature>
<evidence type="ECO:0000256" key="1">
    <source>
        <dbReference type="SAM" id="MobiDB-lite"/>
    </source>
</evidence>
<dbReference type="Gene3D" id="3.10.100.10">
    <property type="entry name" value="Mannose-Binding Protein A, subunit A"/>
    <property type="match status" value="1"/>
</dbReference>
<reference evidence="4" key="1">
    <citation type="journal article" date="2019" name="bioRxiv">
        <title>The Genome of the Zebra Mussel, Dreissena polymorpha: A Resource for Invasive Species Research.</title>
        <authorList>
            <person name="McCartney M.A."/>
            <person name="Auch B."/>
            <person name="Kono T."/>
            <person name="Mallez S."/>
            <person name="Zhang Y."/>
            <person name="Obille A."/>
            <person name="Becker A."/>
            <person name="Abrahante J.E."/>
            <person name="Garbe J."/>
            <person name="Badalamenti J.P."/>
            <person name="Herman A."/>
            <person name="Mangelson H."/>
            <person name="Liachko I."/>
            <person name="Sullivan S."/>
            <person name="Sone E.D."/>
            <person name="Koren S."/>
            <person name="Silverstein K.A.T."/>
            <person name="Beckman K.B."/>
            <person name="Gohl D.M."/>
        </authorList>
    </citation>
    <scope>NUCLEOTIDE SEQUENCE</scope>
    <source>
        <strain evidence="4">Duluth1</strain>
        <tissue evidence="4">Whole animal</tissue>
    </source>
</reference>
<dbReference type="PROSITE" id="PS50041">
    <property type="entry name" value="C_TYPE_LECTIN_2"/>
    <property type="match status" value="1"/>
</dbReference>
<evidence type="ECO:0000256" key="2">
    <source>
        <dbReference type="SAM" id="SignalP"/>
    </source>
</evidence>
<feature type="domain" description="C-type lectin" evidence="3">
    <location>
        <begin position="219"/>
        <end position="335"/>
    </location>
</feature>
<feature type="compositionally biased region" description="Low complexity" evidence="1">
    <location>
        <begin position="101"/>
        <end position="180"/>
    </location>
</feature>
<accession>A0A9D4H3R6</accession>
<sequence length="373" mass="40413">MEMLRVLFLICISLATVAGDYACVCNYEIEAGVLLHPNDKAELLGQMFEFDCKPAGFGNSAGNYLEIMFEGRIGYIKESANIQSQTCPGAIPTTDLVTTTTHTRTTTLPPTTTTNRPTTTTTTSTHGPTTTTATTTPQHTTTTTTITTTVPSPITTATTTTTTTARPTAPTTRPNTPASTEGTIRTTFKPSSVPEGHTELCPNISNNYVSINGGFLGQHGDYCFVLVNDSVGWHKAMSHCKDAGGGYLVCVSNKAQQDYLVRFLDNHHYVQSIWLGLTDSTLDGATAEGKWAWLSGDPVTYTNFGSDYNGHSQVTHDINDCVIMKQGGDWTDVRCGLPFLSGPLEYRHPYICQYNVTSKPPEIFHPSTDNLIG</sequence>
<proteinExistence type="predicted"/>
<dbReference type="InterPro" id="IPR050111">
    <property type="entry name" value="C-type_lectin/snaclec_domain"/>
</dbReference>
<feature type="compositionally biased region" description="Polar residues" evidence="1">
    <location>
        <begin position="181"/>
        <end position="190"/>
    </location>
</feature>
<feature type="region of interest" description="Disordered" evidence="1">
    <location>
        <begin position="101"/>
        <end position="195"/>
    </location>
</feature>
<dbReference type="InterPro" id="IPR001304">
    <property type="entry name" value="C-type_lectin-like"/>
</dbReference>
<dbReference type="Proteomes" id="UP000828390">
    <property type="component" value="Unassembled WGS sequence"/>
</dbReference>
<protein>
    <recommendedName>
        <fullName evidence="3">C-type lectin domain-containing protein</fullName>
    </recommendedName>
</protein>
<dbReference type="AlphaFoldDB" id="A0A9D4H3R6"/>
<gene>
    <name evidence="4" type="ORF">DPMN_128893</name>
</gene>
<dbReference type="PANTHER" id="PTHR22803">
    <property type="entry name" value="MANNOSE, PHOSPHOLIPASE, LECTIN RECEPTOR RELATED"/>
    <property type="match status" value="1"/>
</dbReference>
<dbReference type="OrthoDB" id="6162106at2759"/>
<evidence type="ECO:0000313" key="4">
    <source>
        <dbReference type="EMBL" id="KAH3826965.1"/>
    </source>
</evidence>
<evidence type="ECO:0000313" key="5">
    <source>
        <dbReference type="Proteomes" id="UP000828390"/>
    </source>
</evidence>
<name>A0A9D4H3R6_DREPO</name>
<organism evidence="4 5">
    <name type="scientific">Dreissena polymorpha</name>
    <name type="common">Zebra mussel</name>
    <name type="synonym">Mytilus polymorpha</name>
    <dbReference type="NCBI Taxonomy" id="45954"/>
    <lineage>
        <taxon>Eukaryota</taxon>
        <taxon>Metazoa</taxon>
        <taxon>Spiralia</taxon>
        <taxon>Lophotrochozoa</taxon>
        <taxon>Mollusca</taxon>
        <taxon>Bivalvia</taxon>
        <taxon>Autobranchia</taxon>
        <taxon>Heteroconchia</taxon>
        <taxon>Euheterodonta</taxon>
        <taxon>Imparidentia</taxon>
        <taxon>Neoheterodontei</taxon>
        <taxon>Myida</taxon>
        <taxon>Dreissenoidea</taxon>
        <taxon>Dreissenidae</taxon>
        <taxon>Dreissena</taxon>
    </lineage>
</organism>
<dbReference type="InterPro" id="IPR016187">
    <property type="entry name" value="CTDL_fold"/>
</dbReference>
<dbReference type="SMART" id="SM00034">
    <property type="entry name" value="CLECT"/>
    <property type="match status" value="1"/>
</dbReference>
<dbReference type="EMBL" id="JAIWYP010000005">
    <property type="protein sequence ID" value="KAH3826965.1"/>
    <property type="molecule type" value="Genomic_DNA"/>
</dbReference>
<evidence type="ECO:0000259" key="3">
    <source>
        <dbReference type="PROSITE" id="PS50041"/>
    </source>
</evidence>
<keyword evidence="5" id="KW-1185">Reference proteome</keyword>
<comment type="caution">
    <text evidence="4">The sequence shown here is derived from an EMBL/GenBank/DDBJ whole genome shotgun (WGS) entry which is preliminary data.</text>
</comment>